<reference evidence="1 2" key="1">
    <citation type="journal article" date="2019" name="ISME J.">
        <title>Candidatus Macondimonas diazotrophica, a novel gammaproteobacterial genus dominating crude-oil-contaminated coastal sediments.</title>
        <authorList>
            <person name="Karthikeyan S."/>
            <person name="Konstantinidis K."/>
        </authorList>
    </citation>
    <scope>NUCLEOTIDE SEQUENCE [LARGE SCALE GENOMIC DNA]</scope>
    <source>
        <strain evidence="1 2">KTK01</strain>
    </source>
</reference>
<sequence length="113" mass="12014">MPFSCSRAGRAQAARGRRQVTVRGGLRSPEGRDCFSFSISLIGIQSALPDTAEYPLIGLIHSRLIAICDNIMASAIRLVLFIRESKAGAGHSFFANRNACLFAASGPVSLMSG</sequence>
<proteinExistence type="predicted"/>
<dbReference type="RefSeq" id="WP_135280592.1">
    <property type="nucleotide sequence ID" value="NZ_SRIO01000001.1"/>
</dbReference>
<keyword evidence="2" id="KW-1185">Reference proteome</keyword>
<name>A0A4Z0FF09_9GAMM</name>
<dbReference type="Proteomes" id="UP000297890">
    <property type="component" value="Unassembled WGS sequence"/>
</dbReference>
<dbReference type="AlphaFoldDB" id="A0A4Z0FF09"/>
<protein>
    <submittedName>
        <fullName evidence="1">Uncharacterized protein</fullName>
    </submittedName>
</protein>
<evidence type="ECO:0000313" key="1">
    <source>
        <dbReference type="EMBL" id="TFZ84232.1"/>
    </source>
</evidence>
<organism evidence="1 2">
    <name type="scientific">Candidatus Macondimonas diazotrophica</name>
    <dbReference type="NCBI Taxonomy" id="2305248"/>
    <lineage>
        <taxon>Bacteria</taxon>
        <taxon>Pseudomonadati</taxon>
        <taxon>Pseudomonadota</taxon>
        <taxon>Gammaproteobacteria</taxon>
        <taxon>Chromatiales</taxon>
        <taxon>Ectothiorhodospiraceae</taxon>
        <taxon>Candidatus Macondimonas</taxon>
    </lineage>
</organism>
<gene>
    <name evidence="1" type="ORF">E4680_01495</name>
</gene>
<dbReference type="EMBL" id="SRIO01000001">
    <property type="protein sequence ID" value="TFZ84232.1"/>
    <property type="molecule type" value="Genomic_DNA"/>
</dbReference>
<comment type="caution">
    <text evidence="1">The sequence shown here is derived from an EMBL/GenBank/DDBJ whole genome shotgun (WGS) entry which is preliminary data.</text>
</comment>
<evidence type="ECO:0000313" key="2">
    <source>
        <dbReference type="Proteomes" id="UP000297890"/>
    </source>
</evidence>
<accession>A0A4Z0FF09</accession>